<dbReference type="InterPro" id="IPR036388">
    <property type="entry name" value="WH-like_DNA-bd_sf"/>
</dbReference>
<dbReference type="RefSeq" id="WP_184745884.1">
    <property type="nucleotide sequence ID" value="NZ_JACHGJ010000002.1"/>
</dbReference>
<reference evidence="5 6" key="1">
    <citation type="submission" date="2020-08" db="EMBL/GenBank/DDBJ databases">
        <title>Genomic Encyclopedia of Type Strains, Phase IV (KMG-IV): sequencing the most valuable type-strain genomes for metagenomic binning, comparative biology and taxonomic classification.</title>
        <authorList>
            <person name="Goeker M."/>
        </authorList>
    </citation>
    <scope>NUCLEOTIDE SEQUENCE [LARGE SCALE GENOMIC DNA]</scope>
    <source>
        <strain evidence="5 6">DSM 2461</strain>
    </source>
</reference>
<gene>
    <name evidence="5" type="ORF">HNR50_001733</name>
</gene>
<dbReference type="InterPro" id="IPR008920">
    <property type="entry name" value="TF_FadR/GntR_C"/>
</dbReference>
<keyword evidence="6" id="KW-1185">Reference proteome</keyword>
<dbReference type="CDD" id="cd07377">
    <property type="entry name" value="WHTH_GntR"/>
    <property type="match status" value="1"/>
</dbReference>
<evidence type="ECO:0000313" key="5">
    <source>
        <dbReference type="EMBL" id="MBB6480075.1"/>
    </source>
</evidence>
<dbReference type="Pfam" id="PF07729">
    <property type="entry name" value="FCD"/>
    <property type="match status" value="1"/>
</dbReference>
<dbReference type="GO" id="GO:0003700">
    <property type="term" value="F:DNA-binding transcription factor activity"/>
    <property type="evidence" value="ECO:0007669"/>
    <property type="project" value="InterPro"/>
</dbReference>
<dbReference type="SUPFAM" id="SSF46785">
    <property type="entry name" value="Winged helix' DNA-binding domain"/>
    <property type="match status" value="1"/>
</dbReference>
<evidence type="ECO:0000256" key="3">
    <source>
        <dbReference type="ARBA" id="ARBA00023163"/>
    </source>
</evidence>
<dbReference type="SMART" id="SM00345">
    <property type="entry name" value="HTH_GNTR"/>
    <property type="match status" value="1"/>
</dbReference>
<evidence type="ECO:0000313" key="6">
    <source>
        <dbReference type="Proteomes" id="UP000587760"/>
    </source>
</evidence>
<dbReference type="InterPro" id="IPR011711">
    <property type="entry name" value="GntR_C"/>
</dbReference>
<evidence type="ECO:0000256" key="1">
    <source>
        <dbReference type="ARBA" id="ARBA00023015"/>
    </source>
</evidence>
<evidence type="ECO:0000259" key="4">
    <source>
        <dbReference type="PROSITE" id="PS50949"/>
    </source>
</evidence>
<dbReference type="PANTHER" id="PTHR43537">
    <property type="entry name" value="TRANSCRIPTIONAL REGULATOR, GNTR FAMILY"/>
    <property type="match status" value="1"/>
</dbReference>
<protein>
    <submittedName>
        <fullName evidence="5">DNA-binding GntR family transcriptional regulator</fullName>
    </submittedName>
</protein>
<dbReference type="Pfam" id="PF00392">
    <property type="entry name" value="GntR"/>
    <property type="match status" value="1"/>
</dbReference>
<dbReference type="PANTHER" id="PTHR43537:SF24">
    <property type="entry name" value="GLUCONATE OPERON TRANSCRIPTIONAL REPRESSOR"/>
    <property type="match status" value="1"/>
</dbReference>
<sequence>MEELITRKSLSDQVHDHIKRMILSGELKGGERVPEASLSKLFGVSRTPLREALKKLSDYGLIYIKPRSYAEVVVISENEAKEIAEVRINLEILSAKLFSRHADPENYKALKEISRKCLEFNEQGDKAGAFEMDSLFHLSIARNCGNKVLYEIFEKLDARIQLLRLNQQLGPDSLKDYIKQHNVLISAMENREENLIESILNAHIMHDFHSATVS</sequence>
<dbReference type="AlphaFoldDB" id="A0A841R868"/>
<proteinExistence type="predicted"/>
<keyword evidence="2 5" id="KW-0238">DNA-binding</keyword>
<dbReference type="Gene3D" id="1.20.120.530">
    <property type="entry name" value="GntR ligand-binding domain-like"/>
    <property type="match status" value="1"/>
</dbReference>
<dbReference type="PROSITE" id="PS50949">
    <property type="entry name" value="HTH_GNTR"/>
    <property type="match status" value="1"/>
</dbReference>
<dbReference type="SMART" id="SM00895">
    <property type="entry name" value="FCD"/>
    <property type="match status" value="1"/>
</dbReference>
<evidence type="ECO:0000256" key="2">
    <source>
        <dbReference type="ARBA" id="ARBA00023125"/>
    </source>
</evidence>
<dbReference type="InterPro" id="IPR000524">
    <property type="entry name" value="Tscrpt_reg_HTH_GntR"/>
</dbReference>
<dbReference type="InterPro" id="IPR036390">
    <property type="entry name" value="WH_DNA-bd_sf"/>
</dbReference>
<dbReference type="GO" id="GO:0003677">
    <property type="term" value="F:DNA binding"/>
    <property type="evidence" value="ECO:0007669"/>
    <property type="project" value="UniProtKB-KW"/>
</dbReference>
<dbReference type="EMBL" id="JACHGJ010000002">
    <property type="protein sequence ID" value="MBB6480075.1"/>
    <property type="molecule type" value="Genomic_DNA"/>
</dbReference>
<accession>A0A841R868</accession>
<comment type="caution">
    <text evidence="5">The sequence shown here is derived from an EMBL/GenBank/DDBJ whole genome shotgun (WGS) entry which is preliminary data.</text>
</comment>
<dbReference type="Gene3D" id="1.10.10.10">
    <property type="entry name" value="Winged helix-like DNA-binding domain superfamily/Winged helix DNA-binding domain"/>
    <property type="match status" value="1"/>
</dbReference>
<keyword evidence="1" id="KW-0805">Transcription regulation</keyword>
<name>A0A841R868_9SPIO</name>
<dbReference type="SUPFAM" id="SSF48008">
    <property type="entry name" value="GntR ligand-binding domain-like"/>
    <property type="match status" value="1"/>
</dbReference>
<keyword evidence="3" id="KW-0804">Transcription</keyword>
<dbReference type="PRINTS" id="PR00035">
    <property type="entry name" value="HTHGNTR"/>
</dbReference>
<organism evidence="5 6">
    <name type="scientific">Spirochaeta isovalerica</name>
    <dbReference type="NCBI Taxonomy" id="150"/>
    <lineage>
        <taxon>Bacteria</taxon>
        <taxon>Pseudomonadati</taxon>
        <taxon>Spirochaetota</taxon>
        <taxon>Spirochaetia</taxon>
        <taxon>Spirochaetales</taxon>
        <taxon>Spirochaetaceae</taxon>
        <taxon>Spirochaeta</taxon>
    </lineage>
</organism>
<dbReference type="Proteomes" id="UP000587760">
    <property type="component" value="Unassembled WGS sequence"/>
</dbReference>
<feature type="domain" description="HTH gntR-type" evidence="4">
    <location>
        <begin position="8"/>
        <end position="77"/>
    </location>
</feature>